<dbReference type="HOGENOM" id="CLU_2876734_0_0_5"/>
<dbReference type="EMBL" id="AM260525">
    <property type="protein sequence ID" value="CAK02360.1"/>
    <property type="molecule type" value="Genomic_DNA"/>
</dbReference>
<dbReference type="Proteomes" id="UP000001592">
    <property type="component" value="Chromosome"/>
</dbReference>
<evidence type="ECO:0000313" key="2">
    <source>
        <dbReference type="Proteomes" id="UP000001592"/>
    </source>
</evidence>
<reference evidence="1 2" key="1">
    <citation type="journal article" date="2007" name="Nat. Genet.">
        <title>Genomic analysis of Bartonella identifies type IV secretion systems as host adaptability factors.</title>
        <authorList>
            <person name="Saenz H.L."/>
            <person name="Engel P."/>
            <person name="Stoeckli M.C."/>
            <person name="Lanz C."/>
            <person name="Raddatz G."/>
            <person name="Vayssier-Taussat M."/>
            <person name="Birtles R."/>
            <person name="Schuster S.C."/>
            <person name="Dehio C."/>
        </authorList>
    </citation>
    <scope>NUCLEOTIDE SEQUENCE [LARGE SCALE GENOMIC DNA]</scope>
    <source>
        <strain evidence="2">DSM 28219 / CCUG 45778 / CIP 105476 / IBS 506</strain>
    </source>
</reference>
<accession>A9IYH0</accession>
<evidence type="ECO:0000313" key="1">
    <source>
        <dbReference type="EMBL" id="CAK02360.1"/>
    </source>
</evidence>
<protein>
    <submittedName>
        <fullName evidence="1">Uncharacterized protein</fullName>
    </submittedName>
</protein>
<dbReference type="KEGG" id="btr:BT_2349"/>
<gene>
    <name evidence="1" type="primary">vbh6 (fragment)</name>
    <name evidence="1" type="ordered locus">BT_2349</name>
</gene>
<dbReference type="AlphaFoldDB" id="A9IYH0"/>
<organism evidence="1 2">
    <name type="scientific">Bartonella tribocorum (strain DSM 28219 / CCUG 45778 / CIP 105476 / IBS 506)</name>
    <dbReference type="NCBI Taxonomy" id="382640"/>
    <lineage>
        <taxon>Bacteria</taxon>
        <taxon>Pseudomonadati</taxon>
        <taxon>Pseudomonadota</taxon>
        <taxon>Alphaproteobacteria</taxon>
        <taxon>Hyphomicrobiales</taxon>
        <taxon>Bartonellaceae</taxon>
        <taxon>Bartonella</taxon>
    </lineage>
</organism>
<proteinExistence type="predicted"/>
<keyword evidence="2" id="KW-1185">Reference proteome</keyword>
<dbReference type="RefSeq" id="WP_038474268.1">
    <property type="nucleotide sequence ID" value="NC_010161.1"/>
</dbReference>
<name>A9IYH0_BART1</name>
<sequence length="63" mass="6951">MAFENLHIFTTIDTNLVHSITKIMDKTISNLAASLATPLKASCTIYIAFMGYNIISGRYSIPL</sequence>